<feature type="binding site" evidence="10">
    <location>
        <position position="126"/>
    </location>
    <ligand>
        <name>Mn(2+)</name>
        <dbReference type="ChEBI" id="CHEBI:29035"/>
        <label>2</label>
    </ligand>
</feature>
<feature type="binding site" evidence="10">
    <location>
        <position position="124"/>
    </location>
    <ligand>
        <name>Mn(2+)</name>
        <dbReference type="ChEBI" id="CHEBI:29035"/>
        <label>2</label>
    </ligand>
</feature>
<organism evidence="13 14">
    <name type="scientific">[Clostridium] ultunense Esp</name>
    <dbReference type="NCBI Taxonomy" id="1288971"/>
    <lineage>
        <taxon>Bacteria</taxon>
        <taxon>Bacillati</taxon>
        <taxon>Bacillota</taxon>
        <taxon>Tissierellia</taxon>
        <taxon>Tissierellales</taxon>
        <taxon>Tepidimicrobiaceae</taxon>
        <taxon>Schnuerera</taxon>
    </lineage>
</organism>
<evidence type="ECO:0000256" key="10">
    <source>
        <dbReference type="PIRSR" id="PIRSR036979-1"/>
    </source>
</evidence>
<dbReference type="OrthoDB" id="9788689at2"/>
<dbReference type="Proteomes" id="UP000245423">
    <property type="component" value="Chromosome 1"/>
</dbReference>
<dbReference type="PROSITE" id="PS51409">
    <property type="entry name" value="ARGINASE_2"/>
    <property type="match status" value="1"/>
</dbReference>
<keyword evidence="5 10" id="KW-0479">Metal-binding</keyword>
<name>A0A1M4PSC5_9FIRM</name>
<dbReference type="NCBIfam" id="TIGR01229">
    <property type="entry name" value="rocF_arginase"/>
    <property type="match status" value="1"/>
</dbReference>
<dbReference type="PANTHER" id="PTHR43782:SF3">
    <property type="entry name" value="ARGINASE"/>
    <property type="match status" value="1"/>
</dbReference>
<evidence type="ECO:0000256" key="6">
    <source>
        <dbReference type="ARBA" id="ARBA00022801"/>
    </source>
</evidence>
<gene>
    <name evidence="13" type="primary">rocF</name>
    <name evidence="13" type="ORF">CUESP1_3103</name>
</gene>
<evidence type="ECO:0000256" key="9">
    <source>
        <dbReference type="NCBIfam" id="TIGR01229"/>
    </source>
</evidence>
<keyword evidence="14" id="KW-1185">Reference proteome</keyword>
<dbReference type="PRINTS" id="PR00116">
    <property type="entry name" value="ARGINASE"/>
</dbReference>
<dbReference type="RefSeq" id="WP_025642509.1">
    <property type="nucleotide sequence ID" value="NZ_LT669839.1"/>
</dbReference>
<evidence type="ECO:0000256" key="4">
    <source>
        <dbReference type="ARBA" id="ARBA00022503"/>
    </source>
</evidence>
<evidence type="ECO:0000313" key="14">
    <source>
        <dbReference type="Proteomes" id="UP000245423"/>
    </source>
</evidence>
<evidence type="ECO:0000256" key="2">
    <source>
        <dbReference type="ARBA" id="ARBA00012168"/>
    </source>
</evidence>
<keyword evidence="7 10" id="KW-0464">Manganese</keyword>
<evidence type="ECO:0000256" key="1">
    <source>
        <dbReference type="ARBA" id="ARBA00005098"/>
    </source>
</evidence>
<dbReference type="SUPFAM" id="SSF52768">
    <property type="entry name" value="Arginase/deacetylase"/>
    <property type="match status" value="1"/>
</dbReference>
<evidence type="ECO:0000256" key="5">
    <source>
        <dbReference type="ARBA" id="ARBA00022723"/>
    </source>
</evidence>
<dbReference type="EC" id="3.5.3.1" evidence="2 9"/>
<protein>
    <recommendedName>
        <fullName evidence="3 9">Arginase</fullName>
        <ecNumber evidence="2 9">3.5.3.1</ecNumber>
    </recommendedName>
</protein>
<evidence type="ECO:0000256" key="7">
    <source>
        <dbReference type="ARBA" id="ARBA00023211"/>
    </source>
</evidence>
<evidence type="ECO:0000256" key="8">
    <source>
        <dbReference type="ARBA" id="ARBA00047391"/>
    </source>
</evidence>
<evidence type="ECO:0000313" key="13">
    <source>
        <dbReference type="EMBL" id="SHD78431.1"/>
    </source>
</evidence>
<sequence>MDISLIGVPIMYGCDRQGAQYGPEKLRQKGIIDIIKKHRENIYDLGNLFIPNVPEVDKYAHHKKIKYLKPVVDINTNLAHSVFSTLASKSFPFIIGGDHSIGLGSISGSSKFHKDLAVIWVDAHGDINTHETSPSGNSHGMPLAAALGVGEPSLINVYYNGSKVKPENVFIIGARDLDKGEIKLAKELNLNLYTMDTIRKVGLESVIQEVIDKINKSNIDGVHLSFDIDVLDKSLVPGTGTPVENGFSLEEGKIILKEFLNTRTIKSMDLVELNPYLDENDITADLCIELVDWIFKHL</sequence>
<dbReference type="InterPro" id="IPR006035">
    <property type="entry name" value="Ureohydrolase"/>
</dbReference>
<dbReference type="GO" id="GO:0006525">
    <property type="term" value="P:arginine metabolic process"/>
    <property type="evidence" value="ECO:0007669"/>
    <property type="project" value="UniProtKB-KW"/>
</dbReference>
<evidence type="ECO:0000256" key="12">
    <source>
        <dbReference type="RuleBase" id="RU361159"/>
    </source>
</evidence>
<accession>A0A1M4PSC5</accession>
<comment type="pathway">
    <text evidence="1">Nitrogen metabolism; urea cycle; L-ornithine and urea from L-arginine: step 1/1.</text>
</comment>
<dbReference type="Pfam" id="PF00491">
    <property type="entry name" value="Arginase"/>
    <property type="match status" value="1"/>
</dbReference>
<evidence type="ECO:0000256" key="3">
    <source>
        <dbReference type="ARBA" id="ARBA00018123"/>
    </source>
</evidence>
<feature type="binding site" evidence="10">
    <location>
        <position position="227"/>
    </location>
    <ligand>
        <name>Mn(2+)</name>
        <dbReference type="ChEBI" id="CHEBI:29035"/>
        <label>1</label>
    </ligand>
</feature>
<feature type="binding site" evidence="10">
    <location>
        <position position="99"/>
    </location>
    <ligand>
        <name>Mn(2+)</name>
        <dbReference type="ChEBI" id="CHEBI:29035"/>
        <label>1</label>
    </ligand>
</feature>
<dbReference type="GO" id="GO:0030145">
    <property type="term" value="F:manganese ion binding"/>
    <property type="evidence" value="ECO:0007669"/>
    <property type="project" value="TreeGrafter"/>
</dbReference>
<proteinExistence type="inferred from homology"/>
<keyword evidence="6 12" id="KW-0378">Hydrolase</keyword>
<dbReference type="FunFam" id="3.40.800.10:FF:000012">
    <property type="entry name" value="Arginase"/>
    <property type="match status" value="1"/>
</dbReference>
<reference evidence="13 14" key="1">
    <citation type="submission" date="2016-11" db="EMBL/GenBank/DDBJ databases">
        <authorList>
            <person name="Manzoor S."/>
        </authorList>
    </citation>
    <scope>NUCLEOTIDE SEQUENCE [LARGE SCALE GENOMIC DNA]</scope>
    <source>
        <strain evidence="13">Clostridium ultunense strain Esp</strain>
    </source>
</reference>
<dbReference type="GO" id="GO:0004053">
    <property type="term" value="F:arginase activity"/>
    <property type="evidence" value="ECO:0007669"/>
    <property type="project" value="UniProtKB-UniRule"/>
</dbReference>
<dbReference type="InterPro" id="IPR014033">
    <property type="entry name" value="Arginase"/>
</dbReference>
<feature type="binding site" evidence="10">
    <location>
        <position position="229"/>
    </location>
    <ligand>
        <name>Mn(2+)</name>
        <dbReference type="ChEBI" id="CHEBI:29035"/>
        <label>1</label>
    </ligand>
</feature>
<evidence type="ECO:0000256" key="11">
    <source>
        <dbReference type="PROSITE-ProRule" id="PRU00742"/>
    </source>
</evidence>
<dbReference type="PANTHER" id="PTHR43782">
    <property type="entry name" value="ARGINASE"/>
    <property type="match status" value="1"/>
</dbReference>
<dbReference type="Gene3D" id="3.40.800.10">
    <property type="entry name" value="Ureohydrolase domain"/>
    <property type="match status" value="1"/>
</dbReference>
<dbReference type="PIRSF" id="PIRSF036979">
    <property type="entry name" value="Arginase"/>
    <property type="match status" value="1"/>
</dbReference>
<dbReference type="InterPro" id="IPR023696">
    <property type="entry name" value="Ureohydrolase_dom_sf"/>
</dbReference>
<dbReference type="EMBL" id="LT669839">
    <property type="protein sequence ID" value="SHD78431.1"/>
    <property type="molecule type" value="Genomic_DNA"/>
</dbReference>
<feature type="binding site" evidence="10">
    <location>
        <position position="122"/>
    </location>
    <ligand>
        <name>Mn(2+)</name>
        <dbReference type="ChEBI" id="CHEBI:29035"/>
        <label>1</label>
    </ligand>
</feature>
<keyword evidence="4 12" id="KW-0056">Arginine metabolism</keyword>
<comment type="cofactor">
    <cofactor evidence="10 12">
        <name>Mn(2+)</name>
        <dbReference type="ChEBI" id="CHEBI:29035"/>
    </cofactor>
    <text evidence="10 12">Binds 2 manganese ions per subunit.</text>
</comment>
<dbReference type="AlphaFoldDB" id="A0A1M4PSC5"/>
<dbReference type="CDD" id="cd09989">
    <property type="entry name" value="Arginase"/>
    <property type="match status" value="1"/>
</dbReference>
<comment type="catalytic activity">
    <reaction evidence="8 12">
        <text>L-arginine + H2O = urea + L-ornithine</text>
        <dbReference type="Rhea" id="RHEA:20569"/>
        <dbReference type="ChEBI" id="CHEBI:15377"/>
        <dbReference type="ChEBI" id="CHEBI:16199"/>
        <dbReference type="ChEBI" id="CHEBI:32682"/>
        <dbReference type="ChEBI" id="CHEBI:46911"/>
        <dbReference type="EC" id="3.5.3.1"/>
    </reaction>
</comment>
<dbReference type="GO" id="GO:0005737">
    <property type="term" value="C:cytoplasm"/>
    <property type="evidence" value="ECO:0007669"/>
    <property type="project" value="TreeGrafter"/>
</dbReference>
<comment type="similarity">
    <text evidence="11 12">Belongs to the arginase family.</text>
</comment>